<protein>
    <submittedName>
        <fullName evidence="1">Uncharacterized protein</fullName>
    </submittedName>
</protein>
<comment type="caution">
    <text evidence="1">The sequence shown here is derived from an EMBL/GenBank/DDBJ whole genome shotgun (WGS) entry which is preliminary data.</text>
</comment>
<keyword evidence="2" id="KW-1185">Reference proteome</keyword>
<organism evidence="1 2">
    <name type="scientific">Symmachiella macrocystis</name>
    <dbReference type="NCBI Taxonomy" id="2527985"/>
    <lineage>
        <taxon>Bacteria</taxon>
        <taxon>Pseudomonadati</taxon>
        <taxon>Planctomycetota</taxon>
        <taxon>Planctomycetia</taxon>
        <taxon>Planctomycetales</taxon>
        <taxon>Planctomycetaceae</taxon>
        <taxon>Symmachiella</taxon>
    </lineage>
</organism>
<dbReference type="Proteomes" id="UP000320735">
    <property type="component" value="Unassembled WGS sequence"/>
</dbReference>
<evidence type="ECO:0000313" key="1">
    <source>
        <dbReference type="EMBL" id="TWU14803.1"/>
    </source>
</evidence>
<dbReference type="RefSeq" id="WP_146372071.1">
    <property type="nucleotide sequence ID" value="NZ_SJPP01000001.1"/>
</dbReference>
<dbReference type="OrthoDB" id="250767at2"/>
<dbReference type="AlphaFoldDB" id="A0A5C6BRE0"/>
<proteinExistence type="predicted"/>
<sequence>MHRILSSRLAWGLIFLNFTTIAAIYAQNSRPRSTTPRTGKLPDTHLEIQLLTGNGGANRTAQRWSEYFQKMNVAVRIRRATPRDEPGVTEKNIGNSVRRVIVIAGMDRQGRLILPGRMFSLSQGGRLSEWLDELRTYGAQGSPDGQPAWGLTKKQLDQVLLPLKRPLTIDPLGKDLLAAMVLFAPDQEKGDLPIHVTPEAKEIMAQPRSKELFPQSLAGLSRGTALAILLRHYGLCFTPQRTPTGDLELSVRDITKTKEPWKVGWPWPVDTPRSSIAPNLFKYVTVDLEDRPLADVVEAASSAIEIPILVDHAGMDEWHIDYDKIQVTFPRKRTTWGLAIQRIAFQSRLRRELYIDEAGKPFVWLTPIEFKRKPTVKKK</sequence>
<name>A0A5C6BRE0_9PLAN</name>
<accession>A0A5C6BRE0</accession>
<gene>
    <name evidence="1" type="ORF">CA54_36720</name>
</gene>
<evidence type="ECO:0000313" key="2">
    <source>
        <dbReference type="Proteomes" id="UP000320735"/>
    </source>
</evidence>
<reference evidence="1 2" key="1">
    <citation type="submission" date="2019-02" db="EMBL/GenBank/DDBJ databases">
        <title>Deep-cultivation of Planctomycetes and their phenomic and genomic characterization uncovers novel biology.</title>
        <authorList>
            <person name="Wiegand S."/>
            <person name="Jogler M."/>
            <person name="Boedeker C."/>
            <person name="Pinto D."/>
            <person name="Vollmers J."/>
            <person name="Rivas-Marin E."/>
            <person name="Kohn T."/>
            <person name="Peeters S.H."/>
            <person name="Heuer A."/>
            <person name="Rast P."/>
            <person name="Oberbeckmann S."/>
            <person name="Bunk B."/>
            <person name="Jeske O."/>
            <person name="Meyerdierks A."/>
            <person name="Storesund J.E."/>
            <person name="Kallscheuer N."/>
            <person name="Luecker S."/>
            <person name="Lage O.M."/>
            <person name="Pohl T."/>
            <person name="Merkel B.J."/>
            <person name="Hornburger P."/>
            <person name="Mueller R.-W."/>
            <person name="Bruemmer F."/>
            <person name="Labrenz M."/>
            <person name="Spormann A.M."/>
            <person name="Op Den Camp H."/>
            <person name="Overmann J."/>
            <person name="Amann R."/>
            <person name="Jetten M.S.M."/>
            <person name="Mascher T."/>
            <person name="Medema M.H."/>
            <person name="Devos D.P."/>
            <person name="Kaster A.-K."/>
            <person name="Ovreas L."/>
            <person name="Rohde M."/>
            <person name="Galperin M.Y."/>
            <person name="Jogler C."/>
        </authorList>
    </citation>
    <scope>NUCLEOTIDE SEQUENCE [LARGE SCALE GENOMIC DNA]</scope>
    <source>
        <strain evidence="1 2">CA54</strain>
    </source>
</reference>
<dbReference type="EMBL" id="SJPP01000001">
    <property type="protein sequence ID" value="TWU14803.1"/>
    <property type="molecule type" value="Genomic_DNA"/>
</dbReference>